<dbReference type="Pfam" id="PF00657">
    <property type="entry name" value="Lipase_GDSL"/>
    <property type="match status" value="1"/>
</dbReference>
<evidence type="ECO:0000256" key="2">
    <source>
        <dbReference type="ARBA" id="ARBA00022729"/>
    </source>
</evidence>
<comment type="similarity">
    <text evidence="1">Belongs to the 'GDSL' lipolytic enzyme family.</text>
</comment>
<gene>
    <name evidence="4" type="ORF">TIFTF001_006323</name>
</gene>
<dbReference type="InterPro" id="IPR008265">
    <property type="entry name" value="Lipase_GDSL_AS"/>
</dbReference>
<evidence type="ECO:0000256" key="1">
    <source>
        <dbReference type="ARBA" id="ARBA00008668"/>
    </source>
</evidence>
<dbReference type="SUPFAM" id="SSF52266">
    <property type="entry name" value="SGNH hydrolase"/>
    <property type="match status" value="1"/>
</dbReference>
<keyword evidence="2 3" id="KW-0732">Signal</keyword>
<dbReference type="PANTHER" id="PTHR45966:SF1">
    <property type="entry name" value="GDSL ESTERASE_LIPASE 1-RELATED"/>
    <property type="match status" value="1"/>
</dbReference>
<protein>
    <recommendedName>
        <fullName evidence="6">GDSL esterase/lipase 1-like</fullName>
    </recommendedName>
</protein>
<dbReference type="Gramene" id="FCD_00005720-RA">
    <property type="protein sequence ID" value="FCD_00005720-RA:cds"/>
    <property type="gene ID" value="FCD_00005720"/>
</dbReference>
<sequence>MTTSMFVSWAVFAVLLLLNNAACGCRDNLAVAKHSALFVFGDSLFDAGNNNYFNTLLRFQANFSPYGEKFFGHPTGRATDGRIIPDFISEYAGLPLIPPYYQPDKKWEYGVNFASIGGGVLDDTHPGYVINLRGQLENFMNVEKHLRDKLGDEEANALLSAAVFLLNIGSNDYFAPFQVNSSFFESRNVQREYVNRVVGNLTSVIQEIYDKGGRKFAFLSLSPIGCLPWVRAFDSPRTNDCAKDLVEIAKQHNIALSQVLQRLESQLKDFKYSTHDFFTSLSDRSENPSKYGFTAGKTACCGSGIFRGLPTCGKVVNGYDLCENSGEFVFFDSGHATEKANKQFAKLFWSGDSNVTWPINLKSLFEIDDKCGSKSNVSSE</sequence>
<dbReference type="InterPro" id="IPR044552">
    <property type="entry name" value="GLIP1-5/GLL25"/>
</dbReference>
<dbReference type="Gene3D" id="3.40.50.1110">
    <property type="entry name" value="SGNH hydrolase"/>
    <property type="match status" value="1"/>
</dbReference>
<evidence type="ECO:0000313" key="5">
    <source>
        <dbReference type="Proteomes" id="UP001187192"/>
    </source>
</evidence>
<accession>A0AA87ZMM9</accession>
<dbReference type="GO" id="GO:0016298">
    <property type="term" value="F:lipase activity"/>
    <property type="evidence" value="ECO:0007669"/>
    <property type="project" value="InterPro"/>
</dbReference>
<dbReference type="Proteomes" id="UP001187192">
    <property type="component" value="Unassembled WGS sequence"/>
</dbReference>
<dbReference type="InterPro" id="IPR001087">
    <property type="entry name" value="GDSL"/>
</dbReference>
<dbReference type="PANTHER" id="PTHR45966">
    <property type="entry name" value="GDSL-LIKE LIPASE/ACYLHYDROLASE"/>
    <property type="match status" value="1"/>
</dbReference>
<dbReference type="InterPro" id="IPR036514">
    <property type="entry name" value="SGNH_hydro_sf"/>
</dbReference>
<dbReference type="CDD" id="cd01837">
    <property type="entry name" value="SGNH_plant_lipase_like"/>
    <property type="match status" value="1"/>
</dbReference>
<name>A0AA87ZMM9_FICCA</name>
<keyword evidence="5" id="KW-1185">Reference proteome</keyword>
<dbReference type="PROSITE" id="PS01098">
    <property type="entry name" value="LIPASE_GDSL_SER"/>
    <property type="match status" value="1"/>
</dbReference>
<proteinExistence type="inferred from homology"/>
<dbReference type="InterPro" id="IPR035669">
    <property type="entry name" value="SGNH_plant_lipase-like"/>
</dbReference>
<evidence type="ECO:0008006" key="6">
    <source>
        <dbReference type="Google" id="ProtNLM"/>
    </source>
</evidence>
<feature type="chain" id="PRO_5041698729" description="GDSL esterase/lipase 1-like" evidence="3">
    <location>
        <begin position="25"/>
        <end position="380"/>
    </location>
</feature>
<dbReference type="GO" id="GO:0006629">
    <property type="term" value="P:lipid metabolic process"/>
    <property type="evidence" value="ECO:0007669"/>
    <property type="project" value="InterPro"/>
</dbReference>
<feature type="signal peptide" evidence="3">
    <location>
        <begin position="1"/>
        <end position="24"/>
    </location>
</feature>
<reference evidence="4" key="1">
    <citation type="submission" date="2023-07" db="EMBL/GenBank/DDBJ databases">
        <title>draft genome sequence of fig (Ficus carica).</title>
        <authorList>
            <person name="Takahashi T."/>
            <person name="Nishimura K."/>
        </authorList>
    </citation>
    <scope>NUCLEOTIDE SEQUENCE</scope>
</reference>
<dbReference type="EMBL" id="BTGU01000006">
    <property type="protein sequence ID" value="GMN36812.1"/>
    <property type="molecule type" value="Genomic_DNA"/>
</dbReference>
<evidence type="ECO:0000313" key="4">
    <source>
        <dbReference type="EMBL" id="GMN36812.1"/>
    </source>
</evidence>
<dbReference type="AlphaFoldDB" id="A0AA87ZMM9"/>
<organism evidence="4 5">
    <name type="scientific">Ficus carica</name>
    <name type="common">Common fig</name>
    <dbReference type="NCBI Taxonomy" id="3494"/>
    <lineage>
        <taxon>Eukaryota</taxon>
        <taxon>Viridiplantae</taxon>
        <taxon>Streptophyta</taxon>
        <taxon>Embryophyta</taxon>
        <taxon>Tracheophyta</taxon>
        <taxon>Spermatophyta</taxon>
        <taxon>Magnoliopsida</taxon>
        <taxon>eudicotyledons</taxon>
        <taxon>Gunneridae</taxon>
        <taxon>Pentapetalae</taxon>
        <taxon>rosids</taxon>
        <taxon>fabids</taxon>
        <taxon>Rosales</taxon>
        <taxon>Moraceae</taxon>
        <taxon>Ficeae</taxon>
        <taxon>Ficus</taxon>
    </lineage>
</organism>
<comment type="caution">
    <text evidence="4">The sequence shown here is derived from an EMBL/GenBank/DDBJ whole genome shotgun (WGS) entry which is preliminary data.</text>
</comment>
<evidence type="ECO:0000256" key="3">
    <source>
        <dbReference type="SAM" id="SignalP"/>
    </source>
</evidence>